<accession>A0AA37V549</accession>
<feature type="region of interest" description="Disordered" evidence="1">
    <location>
        <begin position="1"/>
        <end position="92"/>
    </location>
</feature>
<protein>
    <submittedName>
        <fullName evidence="2">Uncharacterized protein</fullName>
    </submittedName>
</protein>
<feature type="compositionally biased region" description="Basic and acidic residues" evidence="1">
    <location>
        <begin position="41"/>
        <end position="59"/>
    </location>
</feature>
<evidence type="ECO:0000256" key="1">
    <source>
        <dbReference type="SAM" id="MobiDB-lite"/>
    </source>
</evidence>
<evidence type="ECO:0000313" key="2">
    <source>
        <dbReference type="EMBL" id="GLC23666.1"/>
    </source>
</evidence>
<keyword evidence="3" id="KW-1185">Reference proteome</keyword>
<feature type="compositionally biased region" description="Basic and acidic residues" evidence="1">
    <location>
        <begin position="70"/>
        <end position="92"/>
    </location>
</feature>
<proteinExistence type="predicted"/>
<reference evidence="2" key="1">
    <citation type="submission" date="2022-08" db="EMBL/GenBank/DDBJ databases">
        <title>Draft genome sequencing of Roseisolibacter agri AW1220.</title>
        <authorList>
            <person name="Tobiishi Y."/>
            <person name="Tonouchi A."/>
        </authorList>
    </citation>
    <scope>NUCLEOTIDE SEQUENCE</scope>
    <source>
        <strain evidence="2">AW1220</strain>
    </source>
</reference>
<dbReference type="EMBL" id="BRXS01000001">
    <property type="protein sequence ID" value="GLC23666.1"/>
    <property type="molecule type" value="Genomic_DNA"/>
</dbReference>
<dbReference type="AlphaFoldDB" id="A0AA37V549"/>
<name>A0AA37V549_9BACT</name>
<feature type="compositionally biased region" description="Basic and acidic residues" evidence="1">
    <location>
        <begin position="1"/>
        <end position="26"/>
    </location>
</feature>
<comment type="caution">
    <text evidence="2">The sequence shown here is derived from an EMBL/GenBank/DDBJ whole genome shotgun (WGS) entry which is preliminary data.</text>
</comment>
<organism evidence="2 3">
    <name type="scientific">Roseisolibacter agri</name>
    <dbReference type="NCBI Taxonomy" id="2014610"/>
    <lineage>
        <taxon>Bacteria</taxon>
        <taxon>Pseudomonadati</taxon>
        <taxon>Gemmatimonadota</taxon>
        <taxon>Gemmatimonadia</taxon>
        <taxon>Gemmatimonadales</taxon>
        <taxon>Gemmatimonadaceae</taxon>
        <taxon>Roseisolibacter</taxon>
    </lineage>
</organism>
<evidence type="ECO:0000313" key="3">
    <source>
        <dbReference type="Proteomes" id="UP001161325"/>
    </source>
</evidence>
<gene>
    <name evidence="2" type="ORF">rosag_01790</name>
</gene>
<dbReference type="RefSeq" id="WP_284348106.1">
    <property type="nucleotide sequence ID" value="NZ_BRXS01000001.1"/>
</dbReference>
<sequence>MAGQKRNMEGNNEQRRAAAREAREQGKSPSEMHATTGASKQRAEVPKNASHQEKLEQKLHSKQGGNQRGDQNERARPGNRDRDPKRDDSKYE</sequence>
<dbReference type="Proteomes" id="UP001161325">
    <property type="component" value="Unassembled WGS sequence"/>
</dbReference>